<dbReference type="EMBL" id="JWZX01001501">
    <property type="protein sequence ID" value="KOO33511.1"/>
    <property type="molecule type" value="Genomic_DNA"/>
</dbReference>
<evidence type="ECO:0000313" key="1">
    <source>
        <dbReference type="EMBL" id="KOO33511.1"/>
    </source>
</evidence>
<keyword evidence="2" id="KW-1185">Reference proteome</keyword>
<name>A0A0M0K3S0_9EUKA</name>
<evidence type="ECO:0000313" key="2">
    <source>
        <dbReference type="Proteomes" id="UP000037460"/>
    </source>
</evidence>
<dbReference type="AlphaFoldDB" id="A0A0M0K3S0"/>
<dbReference type="OrthoDB" id="28755at2759"/>
<dbReference type="Proteomes" id="UP000037460">
    <property type="component" value="Unassembled WGS sequence"/>
</dbReference>
<gene>
    <name evidence="1" type="ORF">Ctob_010650</name>
</gene>
<comment type="caution">
    <text evidence="1">The sequence shown here is derived from an EMBL/GenBank/DDBJ whole genome shotgun (WGS) entry which is preliminary data.</text>
</comment>
<protein>
    <submittedName>
        <fullName evidence="1">Uncharacterized protein</fullName>
    </submittedName>
</protein>
<sequence length="1000" mass="107039">MRKHKRLRALARRRRMAARGALPPLPWVTDVWPVAGPASGGMRLWLRANRPFAAGATPAITFSFGQTARLAGRDARVHPSGLISVTTPAAPALARQAHIFIGVGPTSPLVGRFEKLLSQIYRDTPVPFFLFLTDDWASLHNGFGPNGLCKLPTCDAHASADTVFFDRAAALYSSGAGAAQASRAWLRPNTTMTHGVRAMPPGSTCLQQMPPLSPLSLSACSTIAPALGCVLDSTCGGAGAVGTRSHQCLCLSGKRDRVQASASTACRQQMLLSGLPSCARPKRNVNSAAELQCVQDVRAMLPNPGAHEFESAPSVSHGPVEAVTSAVPSQPLAPTATPRAAAYRLDLVVAMHSTPVLAMLRAILLALPTEEVVQLAVFVYPKLALAAADREALQLAFAQQRPGATLRVADPHLANVGRCDHTYLHHIVERYEALADGTLFLKDTTFRHHQHGYASVLLTLMGQLPGALRAGTSWCARPRMRAPWSFEMPEYISEMCRHADLDRDAGPELSRSRTGGTSCYRSDRQYTRAGTLPLGAWLSRHLPYRNESRELLSFCPGGIFAAGRQAIQSTPRRVYAALRAELSQGSNLESGHFMERSWMAFFRGRASEQAGDGEAPAGGPQTPGAALSSGAVDAFARLAVYTTAVGDASGDLVLTSAAALAAAVWSHVAPTSKWEGGVGADGRSLEPPPLPLLRALAPCALLRNGSRFMRVRLLRRVRHPLIDEPLVVRAGQLQCLLLAFDERVLRAGEALGWTPVHLASQGATRALRRRSALRAQLAPHTVAELAPFDYTAFVPLAATAPGAVLNLPAVFESISRFLSDGPSVAIALPQEGAAPGAAPPGAPMKAGSQQAVMPIVLRRRTAEATRVGDSWLRHEEQHHQAAEAVAEDVIATASVTRLLRRESRRHGAGESAAALTAPSKAVTTYTMPELYTAAPIVWWRWWTCRLRGPVSMRYREVATAKMTDGGHGRCCRPGSALFPKHQRERPAALLGFAPSGAMRG</sequence>
<reference evidence="2" key="1">
    <citation type="journal article" date="2015" name="PLoS Genet.">
        <title>Genome Sequence and Transcriptome Analyses of Chrysochromulina tobin: Metabolic Tools for Enhanced Algal Fitness in the Prominent Order Prymnesiales (Haptophyceae).</title>
        <authorList>
            <person name="Hovde B.T."/>
            <person name="Deodato C.R."/>
            <person name="Hunsperger H.M."/>
            <person name="Ryken S.A."/>
            <person name="Yost W."/>
            <person name="Jha R.K."/>
            <person name="Patterson J."/>
            <person name="Monnat R.J. Jr."/>
            <person name="Barlow S.B."/>
            <person name="Starkenburg S.R."/>
            <person name="Cattolico R.A."/>
        </authorList>
    </citation>
    <scope>NUCLEOTIDE SEQUENCE</scope>
    <source>
        <strain evidence="2">CCMP291</strain>
    </source>
</reference>
<accession>A0A0M0K3S0</accession>
<dbReference type="PANTHER" id="PTHR37490:SF1">
    <property type="entry name" value="GLYCOSYLTRANSFERASE 2-LIKE DOMAIN-CONTAINING PROTEIN"/>
    <property type="match status" value="1"/>
</dbReference>
<dbReference type="PANTHER" id="PTHR37490">
    <property type="entry name" value="EXPRESSED PROTEIN"/>
    <property type="match status" value="1"/>
</dbReference>
<organism evidence="1 2">
    <name type="scientific">Chrysochromulina tobinii</name>
    <dbReference type="NCBI Taxonomy" id="1460289"/>
    <lineage>
        <taxon>Eukaryota</taxon>
        <taxon>Haptista</taxon>
        <taxon>Haptophyta</taxon>
        <taxon>Prymnesiophyceae</taxon>
        <taxon>Prymnesiales</taxon>
        <taxon>Chrysochromulinaceae</taxon>
        <taxon>Chrysochromulina</taxon>
    </lineage>
</organism>
<proteinExistence type="predicted"/>